<dbReference type="InterPro" id="IPR050289">
    <property type="entry name" value="TorD/DmsD_chaperones"/>
</dbReference>
<dbReference type="Gene3D" id="1.10.3480.10">
    <property type="entry name" value="TorD-like"/>
    <property type="match status" value="1"/>
</dbReference>
<organism evidence="2 3">
    <name type="scientific">Symbiobacterium terraclitae</name>
    <dbReference type="NCBI Taxonomy" id="557451"/>
    <lineage>
        <taxon>Bacteria</taxon>
        <taxon>Bacillati</taxon>
        <taxon>Bacillota</taxon>
        <taxon>Clostridia</taxon>
        <taxon>Eubacteriales</taxon>
        <taxon>Symbiobacteriaceae</taxon>
        <taxon>Symbiobacterium</taxon>
    </lineage>
</organism>
<evidence type="ECO:0000313" key="3">
    <source>
        <dbReference type="Proteomes" id="UP001519289"/>
    </source>
</evidence>
<proteinExistence type="predicted"/>
<dbReference type="Proteomes" id="UP001519289">
    <property type="component" value="Unassembled WGS sequence"/>
</dbReference>
<dbReference type="PANTHER" id="PTHR34227:SF1">
    <property type="entry name" value="DIMETHYL SULFOXIDE REDUCTASE CHAPERONE-RELATED"/>
    <property type="match status" value="1"/>
</dbReference>
<gene>
    <name evidence="2" type="ORF">J2Z79_003045</name>
</gene>
<dbReference type="Pfam" id="PF02613">
    <property type="entry name" value="Nitrate_red_del"/>
    <property type="match status" value="1"/>
</dbReference>
<keyword evidence="1" id="KW-0143">Chaperone</keyword>
<reference evidence="2 3" key="1">
    <citation type="submission" date="2021-03" db="EMBL/GenBank/DDBJ databases">
        <title>Genomic Encyclopedia of Type Strains, Phase IV (KMG-IV): sequencing the most valuable type-strain genomes for metagenomic binning, comparative biology and taxonomic classification.</title>
        <authorList>
            <person name="Goeker M."/>
        </authorList>
    </citation>
    <scope>NUCLEOTIDE SEQUENCE [LARGE SCALE GENOMIC DNA]</scope>
    <source>
        <strain evidence="2 3">DSM 27138</strain>
    </source>
</reference>
<name>A0ABS4JVM0_9FIRM</name>
<comment type="caution">
    <text evidence="2">The sequence shown here is derived from an EMBL/GenBank/DDBJ whole genome shotgun (WGS) entry which is preliminary data.</text>
</comment>
<dbReference type="PANTHER" id="PTHR34227">
    <property type="entry name" value="CHAPERONE PROTEIN YCDY"/>
    <property type="match status" value="1"/>
</dbReference>
<dbReference type="RefSeq" id="WP_209467706.1">
    <property type="nucleotide sequence ID" value="NZ_JAGGLG010000031.1"/>
</dbReference>
<dbReference type="SUPFAM" id="SSF89155">
    <property type="entry name" value="TorD-like"/>
    <property type="match status" value="1"/>
</dbReference>
<dbReference type="InterPro" id="IPR036411">
    <property type="entry name" value="TorD-like_sf"/>
</dbReference>
<evidence type="ECO:0000313" key="2">
    <source>
        <dbReference type="EMBL" id="MBP2019603.1"/>
    </source>
</evidence>
<dbReference type="EMBL" id="JAGGLG010000031">
    <property type="protein sequence ID" value="MBP2019603.1"/>
    <property type="molecule type" value="Genomic_DNA"/>
</dbReference>
<protein>
    <submittedName>
        <fullName evidence="2">TorA maturation chaperone TorD</fullName>
    </submittedName>
</protein>
<sequence length="205" mass="22311">MSQAHITLAEVRLALFQLLQAAYAVPATPELAGALAEVAAAYGEALGCALPQLAPLEPGPDLAEFHRLFVGPERLVAPPYESVYVSPEPALMQEATFAVRSFYRRHGLTLGPERNEPDDHIAFELEFYARLQAGALAGAGEDLIEPQRRFLTEHLARWVPAFCGRIAEGSRSPFYRSLAALTRAVIQLDAEHLNPAAHAKEESTA</sequence>
<keyword evidence="3" id="KW-1185">Reference proteome</keyword>
<evidence type="ECO:0000256" key="1">
    <source>
        <dbReference type="ARBA" id="ARBA00023186"/>
    </source>
</evidence>
<accession>A0ABS4JVM0</accession>
<dbReference type="InterPro" id="IPR020945">
    <property type="entry name" value="DMSO/NO3_reduct_chaperone"/>
</dbReference>